<proteinExistence type="predicted"/>
<accession>A0A101QDU7</accession>
<sequence>MRARWYAPSPSARSTRSRHTFVSMTSPRTPRRLSAVANSSPNTPSVEGEVVVTTRRSPPRHCSTAAWIMRLSPGQDGTVTAVPATRTPCWTGRRRLGSSPVRPIASCTVATPYPARASTSSAAALGGLVTITPLMPAPS</sequence>
<protein>
    <submittedName>
        <fullName evidence="2">Uncharacterized protein</fullName>
    </submittedName>
</protein>
<reference evidence="2 3" key="1">
    <citation type="submission" date="2015-10" db="EMBL/GenBank/DDBJ databases">
        <title>Draft genome sequence of Streptomyces corchorusii DSM 40340, type strain for the species Streptomyces corchorusii.</title>
        <authorList>
            <person name="Ruckert C."/>
            <person name="Winkler A."/>
            <person name="Kalinowski J."/>
            <person name="Kampfer P."/>
            <person name="Glaeser S."/>
        </authorList>
    </citation>
    <scope>NUCLEOTIDE SEQUENCE [LARGE SCALE GENOMIC DNA]</scope>
    <source>
        <strain evidence="2 3">DSM 40340</strain>
    </source>
</reference>
<name>A0A101QDU7_STRCK</name>
<comment type="caution">
    <text evidence="2">The sequence shown here is derived from an EMBL/GenBank/DDBJ whole genome shotgun (WGS) entry which is preliminary data.</text>
</comment>
<evidence type="ECO:0000313" key="3">
    <source>
        <dbReference type="Proteomes" id="UP000053398"/>
    </source>
</evidence>
<dbReference type="Proteomes" id="UP000053398">
    <property type="component" value="Unassembled WGS sequence"/>
</dbReference>
<dbReference type="AlphaFoldDB" id="A0A101QDU7"/>
<feature type="compositionally biased region" description="Polar residues" evidence="1">
    <location>
        <begin position="36"/>
        <end position="45"/>
    </location>
</feature>
<evidence type="ECO:0000256" key="1">
    <source>
        <dbReference type="SAM" id="MobiDB-lite"/>
    </source>
</evidence>
<keyword evidence="3" id="KW-1185">Reference proteome</keyword>
<dbReference type="EMBL" id="LMWP01000016">
    <property type="protein sequence ID" value="KUN27995.1"/>
    <property type="molecule type" value="Genomic_DNA"/>
</dbReference>
<feature type="region of interest" description="Disordered" evidence="1">
    <location>
        <begin position="1"/>
        <end position="58"/>
    </location>
</feature>
<evidence type="ECO:0000313" key="2">
    <source>
        <dbReference type="EMBL" id="KUN27995.1"/>
    </source>
</evidence>
<organism evidence="2 3">
    <name type="scientific">Streptomyces corchorusii</name>
    <name type="common">Streptomyces chibaensis</name>
    <dbReference type="NCBI Taxonomy" id="1903"/>
    <lineage>
        <taxon>Bacteria</taxon>
        <taxon>Bacillati</taxon>
        <taxon>Actinomycetota</taxon>
        <taxon>Actinomycetes</taxon>
        <taxon>Kitasatosporales</taxon>
        <taxon>Streptomycetaceae</taxon>
        <taxon>Streptomyces</taxon>
    </lineage>
</organism>
<gene>
    <name evidence="2" type="ORF">AQJ11_15475</name>
</gene>